<protein>
    <recommendedName>
        <fullName evidence="1">CMP/dCMP-type deaminase domain-containing protein</fullName>
    </recommendedName>
</protein>
<dbReference type="Gene3D" id="3.40.140.10">
    <property type="entry name" value="Cytidine Deaminase, domain 2"/>
    <property type="match status" value="1"/>
</dbReference>
<dbReference type="InterPro" id="IPR002125">
    <property type="entry name" value="CMP_dCMP_dom"/>
</dbReference>
<dbReference type="Pfam" id="PF00383">
    <property type="entry name" value="dCMP_cyt_deam_1"/>
    <property type="match status" value="1"/>
</dbReference>
<evidence type="ECO:0000259" key="1">
    <source>
        <dbReference type="PROSITE" id="PS51747"/>
    </source>
</evidence>
<name>X1K2U1_9ZZZZ</name>
<dbReference type="InterPro" id="IPR016193">
    <property type="entry name" value="Cytidine_deaminase-like"/>
</dbReference>
<reference evidence="2" key="1">
    <citation type="journal article" date="2014" name="Front. Microbiol.">
        <title>High frequency of phylogenetically diverse reductive dehalogenase-homologous genes in deep subseafloor sedimentary metagenomes.</title>
        <authorList>
            <person name="Kawai M."/>
            <person name="Futagami T."/>
            <person name="Toyoda A."/>
            <person name="Takaki Y."/>
            <person name="Nishi S."/>
            <person name="Hori S."/>
            <person name="Arai W."/>
            <person name="Tsubouchi T."/>
            <person name="Morono Y."/>
            <person name="Uchiyama I."/>
            <person name="Ito T."/>
            <person name="Fujiyama A."/>
            <person name="Inagaki F."/>
            <person name="Takami H."/>
        </authorList>
    </citation>
    <scope>NUCLEOTIDE SEQUENCE</scope>
    <source>
        <strain evidence="2">Expedition CK06-06</strain>
    </source>
</reference>
<gene>
    <name evidence="2" type="ORF">S03H2_71337</name>
</gene>
<feature type="non-terminal residue" evidence="2">
    <location>
        <position position="74"/>
    </location>
</feature>
<dbReference type="GO" id="GO:0003824">
    <property type="term" value="F:catalytic activity"/>
    <property type="evidence" value="ECO:0007669"/>
    <property type="project" value="InterPro"/>
</dbReference>
<dbReference type="SUPFAM" id="SSF53927">
    <property type="entry name" value="Cytidine deaminase-like"/>
    <property type="match status" value="1"/>
</dbReference>
<dbReference type="PROSITE" id="PS51747">
    <property type="entry name" value="CYT_DCMP_DEAMINASES_2"/>
    <property type="match status" value="1"/>
</dbReference>
<organism evidence="2">
    <name type="scientific">marine sediment metagenome</name>
    <dbReference type="NCBI Taxonomy" id="412755"/>
    <lineage>
        <taxon>unclassified sequences</taxon>
        <taxon>metagenomes</taxon>
        <taxon>ecological metagenomes</taxon>
    </lineage>
</organism>
<feature type="domain" description="CMP/dCMP-type deaminase" evidence="1">
    <location>
        <begin position="3"/>
        <end position="74"/>
    </location>
</feature>
<sequence>MNDQDDKYMQAALKLAQRGIGSVEPNPVVGCIIVKANRIIGRGWHKRFGAAHAEINALENCKTLGVSPRGATMY</sequence>
<dbReference type="AlphaFoldDB" id="X1K2U1"/>
<proteinExistence type="predicted"/>
<comment type="caution">
    <text evidence="2">The sequence shown here is derived from an EMBL/GenBank/DDBJ whole genome shotgun (WGS) entry which is preliminary data.</text>
</comment>
<dbReference type="EMBL" id="BARU01047704">
    <property type="protein sequence ID" value="GAI01327.1"/>
    <property type="molecule type" value="Genomic_DNA"/>
</dbReference>
<evidence type="ECO:0000313" key="2">
    <source>
        <dbReference type="EMBL" id="GAI01327.1"/>
    </source>
</evidence>
<accession>X1K2U1</accession>